<organism evidence="12 13">
    <name type="scientific">Flavobacterium sangjuense</name>
    <dbReference type="NCBI Taxonomy" id="2518177"/>
    <lineage>
        <taxon>Bacteria</taxon>
        <taxon>Pseudomonadati</taxon>
        <taxon>Bacteroidota</taxon>
        <taxon>Flavobacteriia</taxon>
        <taxon>Flavobacteriales</taxon>
        <taxon>Flavobacteriaceae</taxon>
        <taxon>Flavobacterium</taxon>
    </lineage>
</organism>
<dbReference type="InterPro" id="IPR012334">
    <property type="entry name" value="Pectin_lyas_fold"/>
</dbReference>
<keyword evidence="13" id="KW-1185">Reference proteome</keyword>
<accession>A0A4P7PWQ4</accession>
<dbReference type="NCBIfam" id="TIGR04183">
    <property type="entry name" value="Por_Secre_tail"/>
    <property type="match status" value="1"/>
</dbReference>
<comment type="subcellular location">
    <subcellularLocation>
        <location evidence="2">Secreted</location>
    </subcellularLocation>
</comment>
<dbReference type="RefSeq" id="WP_168710303.1">
    <property type="nucleotide sequence ID" value="NZ_CP038810.1"/>
</dbReference>
<sequence>MKCLFTIIVLLPFYTFSQLYVSPTGLSGNSGTIGSPTTLQNALSIVSPGQTIYMRGGTYNFNSTIVIARTNSGTAGNLKRIEAYTDETPILNFSAQAEASGNRGIVLDGLYWYIKGITIKRAGDNGMLLSGNFNTIDNCVFEKNRDTGLQISRYNSAYTTISQWPSNNLILNCEAFDNKDVLAENADGFAAKLTCGSGNVFRGCIAHNNIDDGWDLFTNTATGPIGVVSFENCVAYNNGTLTDGTTSVNGDKNGFKLGGSGIPVNHIVRRCIAFGNGQHGFTDNNNLGSIEVTNNTSFNNTNSNYNFRAGGTHQFRNNVSYNSGSNDVTTGTNVGASNVWFVNQLSTNGRTPPIVSSAADFISLMPPTVMKNADGSPNLGNFVALNLSSDFINAGVTTTGILFNGSAPDLGARETGAPLSTIFPESQHFEAKIFPNPTTNAAIHLNVISPEAIETTITLFSINGQILSTLKKEVAIGENEIEINNALLSKGLYFLTIQSDSFSTTLKVIVK</sequence>
<dbReference type="PANTHER" id="PTHR40088:SF1">
    <property type="entry name" value="PECTATE LYASE PEL9"/>
    <property type="match status" value="1"/>
</dbReference>
<comment type="cofactor">
    <cofactor evidence="1">
        <name>Ca(2+)</name>
        <dbReference type="ChEBI" id="CHEBI:29108"/>
    </cofactor>
</comment>
<evidence type="ECO:0000256" key="5">
    <source>
        <dbReference type="ARBA" id="ARBA00022729"/>
    </source>
</evidence>
<dbReference type="GO" id="GO:0016837">
    <property type="term" value="F:carbon-oxygen lyase activity, acting on polysaccharides"/>
    <property type="evidence" value="ECO:0007669"/>
    <property type="project" value="TreeGrafter"/>
</dbReference>
<keyword evidence="3" id="KW-0964">Secreted</keyword>
<evidence type="ECO:0000256" key="8">
    <source>
        <dbReference type="ARBA" id="ARBA00038263"/>
    </source>
</evidence>
<dbReference type="InterPro" id="IPR011050">
    <property type="entry name" value="Pectin_lyase_fold/virulence"/>
</dbReference>
<dbReference type="SMART" id="SM00710">
    <property type="entry name" value="PbH1"/>
    <property type="match status" value="7"/>
</dbReference>
<dbReference type="Proteomes" id="UP000296862">
    <property type="component" value="Chromosome"/>
</dbReference>
<name>A0A4P7PWQ4_9FLAO</name>
<reference evidence="12 13" key="1">
    <citation type="submission" date="2019-04" db="EMBL/GenBank/DDBJ databases">
        <title>Flavobacterium sp. GS03.</title>
        <authorList>
            <person name="Kim H."/>
        </authorList>
    </citation>
    <scope>NUCLEOTIDE SEQUENCE [LARGE SCALE GENOMIC DNA]</scope>
    <source>
        <strain evidence="12 13">GS03</strain>
    </source>
</reference>
<dbReference type="InterPro" id="IPR006626">
    <property type="entry name" value="PbH1"/>
</dbReference>
<dbReference type="InterPro" id="IPR052052">
    <property type="entry name" value="Polysaccharide_Lyase_9"/>
</dbReference>
<dbReference type="InterPro" id="IPR053868">
    <property type="entry name" value="Pel9A-like_beta_helix"/>
</dbReference>
<evidence type="ECO:0000313" key="13">
    <source>
        <dbReference type="Proteomes" id="UP000296862"/>
    </source>
</evidence>
<dbReference type="Gene3D" id="2.160.20.10">
    <property type="entry name" value="Single-stranded right-handed beta-helix, Pectin lyase-like"/>
    <property type="match status" value="1"/>
</dbReference>
<evidence type="ECO:0000256" key="4">
    <source>
        <dbReference type="ARBA" id="ARBA00022723"/>
    </source>
</evidence>
<dbReference type="SUPFAM" id="SSF51126">
    <property type="entry name" value="Pectin lyase-like"/>
    <property type="match status" value="1"/>
</dbReference>
<dbReference type="Pfam" id="PF22842">
    <property type="entry name" value="Pel9A-like_beta_helix"/>
    <property type="match status" value="1"/>
</dbReference>
<evidence type="ECO:0000256" key="9">
    <source>
        <dbReference type="SAM" id="SignalP"/>
    </source>
</evidence>
<evidence type="ECO:0000259" key="10">
    <source>
        <dbReference type="Pfam" id="PF18962"/>
    </source>
</evidence>
<feature type="chain" id="PRO_5020845235" description="Secretion system C-terminal sorting domain-containing protein" evidence="9">
    <location>
        <begin position="22"/>
        <end position="511"/>
    </location>
</feature>
<keyword evidence="6" id="KW-0106">Calcium</keyword>
<protein>
    <recommendedName>
        <fullName evidence="14">Secretion system C-terminal sorting domain-containing protein</fullName>
    </recommendedName>
</protein>
<dbReference type="KEGG" id="fsn:GS03_02402"/>
<feature type="domain" description="Secretion system C-terminal sorting" evidence="10">
    <location>
        <begin position="433"/>
        <end position="510"/>
    </location>
</feature>
<dbReference type="InterPro" id="IPR026444">
    <property type="entry name" value="Secre_tail"/>
</dbReference>
<proteinExistence type="inferred from homology"/>
<dbReference type="EMBL" id="CP038810">
    <property type="protein sequence ID" value="QBZ98890.1"/>
    <property type="molecule type" value="Genomic_DNA"/>
</dbReference>
<dbReference type="Pfam" id="PF18962">
    <property type="entry name" value="Por_Secre_tail"/>
    <property type="match status" value="1"/>
</dbReference>
<dbReference type="PANTHER" id="PTHR40088">
    <property type="entry name" value="PECTATE LYASE (EUROFUNG)"/>
    <property type="match status" value="1"/>
</dbReference>
<keyword evidence="7" id="KW-0456">Lyase</keyword>
<evidence type="ECO:0000259" key="11">
    <source>
        <dbReference type="Pfam" id="PF22842"/>
    </source>
</evidence>
<keyword evidence="4" id="KW-0479">Metal-binding</keyword>
<evidence type="ECO:0000256" key="7">
    <source>
        <dbReference type="ARBA" id="ARBA00023239"/>
    </source>
</evidence>
<feature type="signal peptide" evidence="9">
    <location>
        <begin position="1"/>
        <end position="21"/>
    </location>
</feature>
<keyword evidence="5 9" id="KW-0732">Signal</keyword>
<evidence type="ECO:0008006" key="14">
    <source>
        <dbReference type="Google" id="ProtNLM"/>
    </source>
</evidence>
<evidence type="ECO:0000256" key="2">
    <source>
        <dbReference type="ARBA" id="ARBA00004613"/>
    </source>
</evidence>
<dbReference type="AlphaFoldDB" id="A0A4P7PWQ4"/>
<gene>
    <name evidence="12" type="ORF">GS03_02402</name>
</gene>
<feature type="domain" description="Pel9A-like right handed beta-helix region" evidence="11">
    <location>
        <begin position="18"/>
        <end position="307"/>
    </location>
</feature>
<evidence type="ECO:0000256" key="1">
    <source>
        <dbReference type="ARBA" id="ARBA00001913"/>
    </source>
</evidence>
<comment type="similarity">
    <text evidence="8">Belongs to the polysaccharide lyase 9 family.</text>
</comment>
<dbReference type="GO" id="GO:0005576">
    <property type="term" value="C:extracellular region"/>
    <property type="evidence" value="ECO:0007669"/>
    <property type="project" value="UniProtKB-SubCell"/>
</dbReference>
<dbReference type="GO" id="GO:0046872">
    <property type="term" value="F:metal ion binding"/>
    <property type="evidence" value="ECO:0007669"/>
    <property type="project" value="UniProtKB-KW"/>
</dbReference>
<evidence type="ECO:0000256" key="3">
    <source>
        <dbReference type="ARBA" id="ARBA00022525"/>
    </source>
</evidence>
<evidence type="ECO:0000256" key="6">
    <source>
        <dbReference type="ARBA" id="ARBA00022837"/>
    </source>
</evidence>
<evidence type="ECO:0000313" key="12">
    <source>
        <dbReference type="EMBL" id="QBZ98890.1"/>
    </source>
</evidence>